<dbReference type="RefSeq" id="WP_241042990.1">
    <property type="nucleotide sequence ID" value="NZ_BAAAJF010000044.1"/>
</dbReference>
<feature type="compositionally biased region" description="Basic and acidic residues" evidence="1">
    <location>
        <begin position="36"/>
        <end position="47"/>
    </location>
</feature>
<reference evidence="2 3" key="1">
    <citation type="submission" date="2022-03" db="EMBL/GenBank/DDBJ databases">
        <title>Pseudonocardia alaer sp. nov., a novel actinomycete isolated from reed forest soil.</title>
        <authorList>
            <person name="Wang L."/>
        </authorList>
    </citation>
    <scope>NUCLEOTIDE SEQUENCE [LARGE SCALE GENOMIC DNA]</scope>
    <source>
        <strain evidence="2 3">Y-16303</strain>
    </source>
</reference>
<evidence type="ECO:0000256" key="1">
    <source>
        <dbReference type="SAM" id="MobiDB-lite"/>
    </source>
</evidence>
<evidence type="ECO:0000313" key="2">
    <source>
        <dbReference type="EMBL" id="MCH6172183.1"/>
    </source>
</evidence>
<keyword evidence="3" id="KW-1185">Reference proteome</keyword>
<protein>
    <submittedName>
        <fullName evidence="2">Uncharacterized protein</fullName>
    </submittedName>
</protein>
<sequence length="53" mass="5550">MVASDLVLPVTSRTVPRLRGEHELCAFPSPVSPARGGRDAEKLRASEHPGGAA</sequence>
<feature type="region of interest" description="Disordered" evidence="1">
    <location>
        <begin position="28"/>
        <end position="53"/>
    </location>
</feature>
<accession>A0ABS9TUV4</accession>
<organism evidence="2 3">
    <name type="scientific">Pseudonocardia alaniniphila</name>
    <dbReference type="NCBI Taxonomy" id="75291"/>
    <lineage>
        <taxon>Bacteria</taxon>
        <taxon>Bacillati</taxon>
        <taxon>Actinomycetota</taxon>
        <taxon>Actinomycetes</taxon>
        <taxon>Pseudonocardiales</taxon>
        <taxon>Pseudonocardiaceae</taxon>
        <taxon>Pseudonocardia</taxon>
    </lineage>
</organism>
<name>A0ABS9TUV4_9PSEU</name>
<dbReference type="Proteomes" id="UP001299970">
    <property type="component" value="Unassembled WGS sequence"/>
</dbReference>
<comment type="caution">
    <text evidence="2">The sequence shown here is derived from an EMBL/GenBank/DDBJ whole genome shotgun (WGS) entry which is preliminary data.</text>
</comment>
<gene>
    <name evidence="2" type="ORF">MMF94_41440</name>
</gene>
<evidence type="ECO:0000313" key="3">
    <source>
        <dbReference type="Proteomes" id="UP001299970"/>
    </source>
</evidence>
<proteinExistence type="predicted"/>
<dbReference type="EMBL" id="JAKXMK010000059">
    <property type="protein sequence ID" value="MCH6172183.1"/>
    <property type="molecule type" value="Genomic_DNA"/>
</dbReference>